<keyword evidence="2" id="KW-1185">Reference proteome</keyword>
<organism evidence="1 2">
    <name type="scientific">Mucuna pruriens</name>
    <name type="common">Velvet bean</name>
    <name type="synonym">Dolichos pruriens</name>
    <dbReference type="NCBI Taxonomy" id="157652"/>
    <lineage>
        <taxon>Eukaryota</taxon>
        <taxon>Viridiplantae</taxon>
        <taxon>Streptophyta</taxon>
        <taxon>Embryophyta</taxon>
        <taxon>Tracheophyta</taxon>
        <taxon>Spermatophyta</taxon>
        <taxon>Magnoliopsida</taxon>
        <taxon>eudicotyledons</taxon>
        <taxon>Gunneridae</taxon>
        <taxon>Pentapetalae</taxon>
        <taxon>rosids</taxon>
        <taxon>fabids</taxon>
        <taxon>Fabales</taxon>
        <taxon>Fabaceae</taxon>
        <taxon>Papilionoideae</taxon>
        <taxon>50 kb inversion clade</taxon>
        <taxon>NPAAA clade</taxon>
        <taxon>indigoferoid/millettioid clade</taxon>
        <taxon>Phaseoleae</taxon>
        <taxon>Mucuna</taxon>
    </lineage>
</organism>
<dbReference type="Proteomes" id="UP000257109">
    <property type="component" value="Unassembled WGS sequence"/>
</dbReference>
<comment type="caution">
    <text evidence="1">The sequence shown here is derived from an EMBL/GenBank/DDBJ whole genome shotgun (WGS) entry which is preliminary data.</text>
</comment>
<dbReference type="OrthoDB" id="1289465at2759"/>
<evidence type="ECO:0000313" key="1">
    <source>
        <dbReference type="EMBL" id="RDX93482.1"/>
    </source>
</evidence>
<dbReference type="AlphaFoldDB" id="A0A371GSG6"/>
<protein>
    <submittedName>
        <fullName evidence="1">Uncharacterized protein</fullName>
    </submittedName>
</protein>
<reference evidence="1" key="1">
    <citation type="submission" date="2018-05" db="EMBL/GenBank/DDBJ databases">
        <title>Draft genome of Mucuna pruriens seed.</title>
        <authorList>
            <person name="Nnadi N.E."/>
            <person name="Vos R."/>
            <person name="Hasami M.H."/>
            <person name="Devisetty U.K."/>
            <person name="Aguiy J.C."/>
        </authorList>
    </citation>
    <scope>NUCLEOTIDE SEQUENCE [LARGE SCALE GENOMIC DNA]</scope>
    <source>
        <strain evidence="1">JCA_2017</strain>
    </source>
</reference>
<dbReference type="EMBL" id="QJKJ01004600">
    <property type="protein sequence ID" value="RDX93482.1"/>
    <property type="molecule type" value="Genomic_DNA"/>
</dbReference>
<dbReference type="PANTHER" id="PTHR35317">
    <property type="entry name" value="OS04G0629600 PROTEIN"/>
    <property type="match status" value="1"/>
</dbReference>
<accession>A0A371GSG6</accession>
<name>A0A371GSG6_MUCPR</name>
<proteinExistence type="predicted"/>
<evidence type="ECO:0000313" key="2">
    <source>
        <dbReference type="Proteomes" id="UP000257109"/>
    </source>
</evidence>
<sequence length="280" mass="33376">GDNYKVRKERILFHFGWMNINFAIRKDELLDIIETRTSCAIGLYEKWERSNHLSVMFIKTKSQNARKFLEEIEQFFDKKEKVKTSNFLAKFISMKYKDKENIMEYIMEMSNLISKLKSLKLKLGKDLLMHLVLISHFAQFKVSYNSQKDKWSFNELISHCVQEEERLYRDKTKIHLTFVPKDTWWVDFGATTPISVTMQDCLWSQQPSDIERFIFVDVFKSFKAEVELNLKRKLKLSNLIMVMNIIVDMMDQENNVYGLLQFFSKSVKLFYNTPCQANLT</sequence>
<gene>
    <name evidence="1" type="ORF">CR513_24252</name>
</gene>
<feature type="non-terminal residue" evidence="1">
    <location>
        <position position="1"/>
    </location>
</feature>
<dbReference type="Pfam" id="PF14223">
    <property type="entry name" value="Retrotran_gag_2"/>
    <property type="match status" value="1"/>
</dbReference>
<dbReference type="PANTHER" id="PTHR35317:SF43">
    <property type="entry name" value="TRANSMEMBRANE PROTEIN"/>
    <property type="match status" value="1"/>
</dbReference>